<feature type="domain" description="DUF3592" evidence="2">
    <location>
        <begin position="77"/>
        <end position="134"/>
    </location>
</feature>
<dbReference type="AlphaFoldDB" id="A0A6L9S9F2"/>
<feature type="transmembrane region" description="Helical" evidence="1">
    <location>
        <begin position="275"/>
        <end position="298"/>
    </location>
</feature>
<keyword evidence="1" id="KW-0472">Membrane</keyword>
<proteinExistence type="predicted"/>
<gene>
    <name evidence="3" type="ORF">G1H10_13855</name>
</gene>
<keyword evidence="1" id="KW-0812">Transmembrane</keyword>
<evidence type="ECO:0000256" key="1">
    <source>
        <dbReference type="SAM" id="Phobius"/>
    </source>
</evidence>
<organism evidence="3 4">
    <name type="scientific">Phytoactinopolyspora halotolerans</name>
    <dbReference type="NCBI Taxonomy" id="1981512"/>
    <lineage>
        <taxon>Bacteria</taxon>
        <taxon>Bacillati</taxon>
        <taxon>Actinomycetota</taxon>
        <taxon>Actinomycetes</taxon>
        <taxon>Jiangellales</taxon>
        <taxon>Jiangellaceae</taxon>
        <taxon>Phytoactinopolyspora</taxon>
    </lineage>
</organism>
<evidence type="ECO:0000313" key="3">
    <source>
        <dbReference type="EMBL" id="NEE01254.1"/>
    </source>
</evidence>
<feature type="domain" description="DUF3592" evidence="2">
    <location>
        <begin position="198"/>
        <end position="270"/>
    </location>
</feature>
<keyword evidence="4" id="KW-1185">Reference proteome</keyword>
<dbReference type="InterPro" id="IPR021994">
    <property type="entry name" value="DUF3592"/>
</dbReference>
<accession>A0A6L9S9F2</accession>
<dbReference type="Pfam" id="PF12158">
    <property type="entry name" value="DUF3592"/>
    <property type="match status" value="2"/>
</dbReference>
<reference evidence="3 4" key="1">
    <citation type="submission" date="2020-02" db="EMBL/GenBank/DDBJ databases">
        <authorList>
            <person name="Li X.-J."/>
            <person name="Han X.-M."/>
        </authorList>
    </citation>
    <scope>NUCLEOTIDE SEQUENCE [LARGE SCALE GENOMIC DNA]</scope>
    <source>
        <strain evidence="3 4">CCTCC AB 2017055</strain>
    </source>
</reference>
<feature type="transmembrane region" description="Helical" evidence="1">
    <location>
        <begin position="141"/>
        <end position="160"/>
    </location>
</feature>
<comment type="caution">
    <text evidence="3">The sequence shown here is derived from an EMBL/GenBank/DDBJ whole genome shotgun (WGS) entry which is preliminary data.</text>
</comment>
<dbReference type="Proteomes" id="UP000475214">
    <property type="component" value="Unassembled WGS sequence"/>
</dbReference>
<feature type="transmembrane region" description="Helical" evidence="1">
    <location>
        <begin position="6"/>
        <end position="25"/>
    </location>
</feature>
<sequence length="300" mass="32319">MVPWQGILVFALLGVACTAGAGYRLHKERILRSRGARTLAVVVAHDEHYGVSGGGITARNRSGDPGTPTRRPWAVSTGDPHLVSAPIVEFTTVDGRTVRARSRVSSNTSVAVPGRVMTVYYDPDDPEDVAIVGHGRGVLRVFALIGVLLLITTGLLLVVSEDTLNTAVPVAVPLILGSVFFSIGAYGVGRVWALRRRGTVTEGTVVGETTTSTREGLTLRHPVVRFRTTTGHDIETASERGTLRRRAQPGQSIRLRYHPDDPYRVLLVGDGARPLFWIFALVGLTVLTATVTIATFILTR</sequence>
<protein>
    <submittedName>
        <fullName evidence="3">DUF3592 domain-containing protein</fullName>
    </submittedName>
</protein>
<name>A0A6L9S9F2_9ACTN</name>
<feature type="transmembrane region" description="Helical" evidence="1">
    <location>
        <begin position="166"/>
        <end position="188"/>
    </location>
</feature>
<evidence type="ECO:0000259" key="2">
    <source>
        <dbReference type="Pfam" id="PF12158"/>
    </source>
</evidence>
<evidence type="ECO:0000313" key="4">
    <source>
        <dbReference type="Proteomes" id="UP000475214"/>
    </source>
</evidence>
<keyword evidence="1" id="KW-1133">Transmembrane helix</keyword>
<dbReference type="EMBL" id="JAAGOA010000008">
    <property type="protein sequence ID" value="NEE01254.1"/>
    <property type="molecule type" value="Genomic_DNA"/>
</dbReference>